<dbReference type="InterPro" id="IPR020019">
    <property type="entry name" value="AcTrfase_PglD-like"/>
</dbReference>
<reference evidence="12" key="1">
    <citation type="submission" date="2016-11" db="EMBL/GenBank/DDBJ databases">
        <authorList>
            <person name="Varghese N."/>
            <person name="Submissions S."/>
        </authorList>
    </citation>
    <scope>NUCLEOTIDE SEQUENCE [LARGE SCALE GENOMIC DNA]</scope>
    <source>
        <strain evidence="12">DSM 27619</strain>
    </source>
</reference>
<dbReference type="AlphaFoldDB" id="A0A1M4XE61"/>
<feature type="site" description="Increases basicity of active site His" evidence="8">
    <location>
        <position position="137"/>
    </location>
</feature>
<dbReference type="Pfam" id="PF00132">
    <property type="entry name" value="Hexapep"/>
    <property type="match status" value="1"/>
</dbReference>
<evidence type="ECO:0000256" key="3">
    <source>
        <dbReference type="ARBA" id="ARBA00022679"/>
    </source>
</evidence>
<feature type="binding site" evidence="9">
    <location>
        <position position="68"/>
    </location>
    <ligand>
        <name>substrate</name>
    </ligand>
</feature>
<dbReference type="PANTHER" id="PTHR43300:SF10">
    <property type="entry name" value="2,3,4,5-TETRAHYDROPYRIDINE-2,6-DICARBOXYLATE N-ACETYLTRANSFERASE"/>
    <property type="match status" value="1"/>
</dbReference>
<dbReference type="InterPro" id="IPR001451">
    <property type="entry name" value="Hexapep"/>
</dbReference>
<evidence type="ECO:0000259" key="10">
    <source>
        <dbReference type="Pfam" id="PF17836"/>
    </source>
</evidence>
<feature type="domain" description="PglD N-terminal" evidence="10">
    <location>
        <begin position="2"/>
        <end position="80"/>
    </location>
</feature>
<evidence type="ECO:0000256" key="4">
    <source>
        <dbReference type="ARBA" id="ARBA00022737"/>
    </source>
</evidence>
<protein>
    <submittedName>
        <fullName evidence="11">Sugar O-acyltransferase, sialic acid O-acetyltransferase NeuD family</fullName>
    </submittedName>
</protein>
<dbReference type="InterPro" id="IPR050179">
    <property type="entry name" value="Trans_hexapeptide_repeat"/>
</dbReference>
<dbReference type="EMBL" id="FQUT01000002">
    <property type="protein sequence ID" value="SHE91919.1"/>
    <property type="molecule type" value="Genomic_DNA"/>
</dbReference>
<accession>A0A1M4XE61</accession>
<keyword evidence="3 11" id="KW-0808">Transferase</keyword>
<dbReference type="SUPFAM" id="SSF51161">
    <property type="entry name" value="Trimeric LpxA-like enzymes"/>
    <property type="match status" value="1"/>
</dbReference>
<dbReference type="GO" id="GO:0009085">
    <property type="term" value="P:lysine biosynthetic process"/>
    <property type="evidence" value="ECO:0007669"/>
    <property type="project" value="UniProtKB-KW"/>
</dbReference>
<keyword evidence="7 11" id="KW-0012">Acyltransferase</keyword>
<evidence type="ECO:0000256" key="6">
    <source>
        <dbReference type="ARBA" id="ARBA00023154"/>
    </source>
</evidence>
<dbReference type="InterPro" id="IPR011004">
    <property type="entry name" value="Trimer_LpxA-like_sf"/>
</dbReference>
<feature type="active site" description="Proton acceptor" evidence="8">
    <location>
        <position position="136"/>
    </location>
</feature>
<evidence type="ECO:0000256" key="7">
    <source>
        <dbReference type="ARBA" id="ARBA00023315"/>
    </source>
</evidence>
<dbReference type="NCBIfam" id="TIGR03570">
    <property type="entry name" value="NeuD_NnaD"/>
    <property type="match status" value="1"/>
</dbReference>
<evidence type="ECO:0000256" key="5">
    <source>
        <dbReference type="ARBA" id="ARBA00022915"/>
    </source>
</evidence>
<dbReference type="Gene3D" id="3.40.50.20">
    <property type="match status" value="1"/>
</dbReference>
<evidence type="ECO:0000313" key="11">
    <source>
        <dbReference type="EMBL" id="SHE91919.1"/>
    </source>
</evidence>
<keyword evidence="6" id="KW-0457">Lysine biosynthesis</keyword>
<dbReference type="InterPro" id="IPR018357">
    <property type="entry name" value="Hexapep_transf_CS"/>
</dbReference>
<keyword evidence="4" id="KW-0677">Repeat</keyword>
<name>A0A1M4XE61_9FLAO</name>
<evidence type="ECO:0000313" key="12">
    <source>
        <dbReference type="Proteomes" id="UP000184518"/>
    </source>
</evidence>
<dbReference type="InterPro" id="IPR041561">
    <property type="entry name" value="PglD_N"/>
</dbReference>
<keyword evidence="12" id="KW-1185">Reference proteome</keyword>
<evidence type="ECO:0000256" key="2">
    <source>
        <dbReference type="ARBA" id="ARBA00022605"/>
    </source>
</evidence>
<dbReference type="PANTHER" id="PTHR43300">
    <property type="entry name" value="ACETYLTRANSFERASE"/>
    <property type="match status" value="1"/>
</dbReference>
<evidence type="ECO:0000256" key="9">
    <source>
        <dbReference type="PIRSR" id="PIRSR620019-2"/>
    </source>
</evidence>
<sequence>MLIVGAKGFAKEILEICHQKNELKDLVFYDDVNENADLLYEKFPILKNMEKAEHYFRTVDKRFTLGIGNPYLRKKLADKFIHIRGELSSTISSKADIGSYGIKIGEGANILDGVKISNDVTIGKASIIYYNSIVTHDVTIGDFVEISPDVKILGRVTIGNFCQLGSGTIILPDITIGNHVIIGAGTVVTKDLPDHCTAVGVPSKIIKQSQ</sequence>
<keyword evidence="5" id="KW-0220">Diaminopimelate biosynthesis</keyword>
<evidence type="ECO:0000256" key="8">
    <source>
        <dbReference type="PIRSR" id="PIRSR620019-1"/>
    </source>
</evidence>
<dbReference type="GO" id="GO:0019877">
    <property type="term" value="P:diaminopimelate biosynthetic process"/>
    <property type="evidence" value="ECO:0007669"/>
    <property type="project" value="UniProtKB-KW"/>
</dbReference>
<dbReference type="Proteomes" id="UP000184518">
    <property type="component" value="Unassembled WGS sequence"/>
</dbReference>
<dbReference type="CDD" id="cd03360">
    <property type="entry name" value="LbH_AT_putative"/>
    <property type="match status" value="1"/>
</dbReference>
<comment type="similarity">
    <text evidence="1">Belongs to the transferase hexapeptide repeat family.</text>
</comment>
<organism evidence="11 12">
    <name type="scientific">Chryseobacterium arachidis</name>
    <dbReference type="NCBI Taxonomy" id="1416778"/>
    <lineage>
        <taxon>Bacteria</taxon>
        <taxon>Pseudomonadati</taxon>
        <taxon>Bacteroidota</taxon>
        <taxon>Flavobacteriia</taxon>
        <taxon>Flavobacteriales</taxon>
        <taxon>Weeksellaceae</taxon>
        <taxon>Chryseobacterium group</taxon>
        <taxon>Chryseobacterium</taxon>
    </lineage>
</organism>
<dbReference type="Pfam" id="PF17836">
    <property type="entry name" value="PglD_N"/>
    <property type="match status" value="1"/>
</dbReference>
<dbReference type="RefSeq" id="WP_072953717.1">
    <property type="nucleotide sequence ID" value="NZ_FQUT01000002.1"/>
</dbReference>
<dbReference type="Gene3D" id="2.160.10.10">
    <property type="entry name" value="Hexapeptide repeat proteins"/>
    <property type="match status" value="2"/>
</dbReference>
<dbReference type="GO" id="GO:0016746">
    <property type="term" value="F:acyltransferase activity"/>
    <property type="evidence" value="ECO:0007669"/>
    <property type="project" value="UniProtKB-KW"/>
</dbReference>
<dbReference type="STRING" id="1416778.SAMN05443633_102311"/>
<keyword evidence="2" id="KW-0028">Amino-acid biosynthesis</keyword>
<dbReference type="PROSITE" id="PS00101">
    <property type="entry name" value="HEXAPEP_TRANSFERASES"/>
    <property type="match status" value="1"/>
</dbReference>
<proteinExistence type="inferred from homology"/>
<gene>
    <name evidence="11" type="ORF">SAMN05443633_102311</name>
</gene>
<dbReference type="OrthoDB" id="708224at2"/>
<evidence type="ECO:0000256" key="1">
    <source>
        <dbReference type="ARBA" id="ARBA00007274"/>
    </source>
</evidence>